<keyword evidence="8" id="KW-1185">Reference proteome</keyword>
<dbReference type="InterPro" id="IPR027417">
    <property type="entry name" value="P-loop_NTPase"/>
</dbReference>
<dbReference type="Pfam" id="PF01121">
    <property type="entry name" value="CoaE"/>
    <property type="match status" value="1"/>
</dbReference>
<dbReference type="GO" id="GO:0005737">
    <property type="term" value="C:cytoplasm"/>
    <property type="evidence" value="ECO:0007669"/>
    <property type="project" value="UniProtKB-SubCell"/>
</dbReference>
<comment type="catalytic activity">
    <reaction evidence="5">
        <text>3'-dephospho-CoA + ATP = ADP + CoA + H(+)</text>
        <dbReference type="Rhea" id="RHEA:18245"/>
        <dbReference type="ChEBI" id="CHEBI:15378"/>
        <dbReference type="ChEBI" id="CHEBI:30616"/>
        <dbReference type="ChEBI" id="CHEBI:57287"/>
        <dbReference type="ChEBI" id="CHEBI:57328"/>
        <dbReference type="ChEBI" id="CHEBI:456216"/>
        <dbReference type="EC" id="2.7.1.24"/>
    </reaction>
</comment>
<dbReference type="PROSITE" id="PS51219">
    <property type="entry name" value="DPCK"/>
    <property type="match status" value="1"/>
</dbReference>
<dbReference type="InterPro" id="IPR001977">
    <property type="entry name" value="Depp_CoAkinase"/>
</dbReference>
<dbReference type="PROSITE" id="PS51257">
    <property type="entry name" value="PROKAR_LIPOPROTEIN"/>
    <property type="match status" value="1"/>
</dbReference>
<comment type="pathway">
    <text evidence="5">Cofactor biosynthesis; coenzyme A biosynthesis; CoA from (R)-pantothenate: step 5/5.</text>
</comment>
<dbReference type="HAMAP" id="MF_00376">
    <property type="entry name" value="Dephospho_CoA_kinase"/>
    <property type="match status" value="1"/>
</dbReference>
<evidence type="ECO:0000256" key="4">
    <source>
        <dbReference type="ARBA" id="ARBA00022993"/>
    </source>
</evidence>
<dbReference type="eggNOG" id="COG0237">
    <property type="taxonomic scope" value="Bacteria"/>
</dbReference>
<name>B3QX15_CHLT3</name>
<accession>B3QX15</accession>
<dbReference type="UniPathway" id="UPA00241">
    <property type="reaction ID" value="UER00356"/>
</dbReference>
<comment type="subcellular location">
    <subcellularLocation>
        <location evidence="5">Cytoplasm</location>
    </subcellularLocation>
</comment>
<keyword evidence="4 5" id="KW-0173">Coenzyme A biosynthesis</keyword>
<evidence type="ECO:0000256" key="2">
    <source>
        <dbReference type="ARBA" id="ARBA00022741"/>
    </source>
</evidence>
<keyword evidence="3 5" id="KW-0067">ATP-binding</keyword>
<dbReference type="EC" id="2.7.1.24" evidence="5 6"/>
<dbReference type="SUPFAM" id="SSF52540">
    <property type="entry name" value="P-loop containing nucleoside triphosphate hydrolases"/>
    <property type="match status" value="1"/>
</dbReference>
<dbReference type="EMBL" id="CP001100">
    <property type="protein sequence ID" value="ACF14825.1"/>
    <property type="molecule type" value="Genomic_DNA"/>
</dbReference>
<evidence type="ECO:0000256" key="6">
    <source>
        <dbReference type="NCBIfam" id="TIGR00152"/>
    </source>
</evidence>
<comment type="function">
    <text evidence="5">Catalyzes the phosphorylation of the 3'-hydroxyl group of dephosphocoenzyme A to form coenzyme A.</text>
</comment>
<dbReference type="AlphaFoldDB" id="B3QX15"/>
<organism evidence="7 8">
    <name type="scientific">Chloroherpeton thalassium (strain ATCC 35110 / GB-78)</name>
    <dbReference type="NCBI Taxonomy" id="517418"/>
    <lineage>
        <taxon>Bacteria</taxon>
        <taxon>Pseudomonadati</taxon>
        <taxon>Chlorobiota</taxon>
        <taxon>Chlorobiia</taxon>
        <taxon>Chlorobiales</taxon>
        <taxon>Chloroherpetonaceae</taxon>
        <taxon>Chloroherpeton</taxon>
    </lineage>
</organism>
<sequence length="206" mass="22852">MTLREAIHLVGVTGGIGCGKSEVCRILSSLGCKVFNADNVAKQIQEEDADVIAGMKKLFGDDIYHKNGTARLLPDRKKIAQIVFSDEKKLQALNNLIHPKVFAAFERAKESVCETEKKVLVKEAAILFEAGGTKGLDEIVVVAADFDVRLERLKQAGMEESQIRSRMQSQWSQEELIKRADFVIYNNSSLESLKAQTESVLEKILA</sequence>
<dbReference type="GO" id="GO:0005524">
    <property type="term" value="F:ATP binding"/>
    <property type="evidence" value="ECO:0007669"/>
    <property type="project" value="UniProtKB-UniRule"/>
</dbReference>
<feature type="binding site" evidence="5">
    <location>
        <begin position="17"/>
        <end position="22"/>
    </location>
    <ligand>
        <name>ATP</name>
        <dbReference type="ChEBI" id="CHEBI:30616"/>
    </ligand>
</feature>
<keyword evidence="5 7" id="KW-0418">Kinase</keyword>
<dbReference type="OrthoDB" id="9812943at2"/>
<dbReference type="PANTHER" id="PTHR10695">
    <property type="entry name" value="DEPHOSPHO-COA KINASE-RELATED"/>
    <property type="match status" value="1"/>
</dbReference>
<keyword evidence="5 7" id="KW-0808">Transferase</keyword>
<evidence type="ECO:0000313" key="7">
    <source>
        <dbReference type="EMBL" id="ACF14825.1"/>
    </source>
</evidence>
<dbReference type="GO" id="GO:0004140">
    <property type="term" value="F:dephospho-CoA kinase activity"/>
    <property type="evidence" value="ECO:0007669"/>
    <property type="project" value="UniProtKB-UniRule"/>
</dbReference>
<dbReference type="KEGG" id="cts:Ctha_2375"/>
<gene>
    <name evidence="5" type="primary">coaE</name>
    <name evidence="7" type="ordered locus">Ctha_2375</name>
</gene>
<proteinExistence type="inferred from homology"/>
<protein>
    <recommendedName>
        <fullName evidence="5 6">Dephospho-CoA kinase</fullName>
        <ecNumber evidence="5 6">2.7.1.24</ecNumber>
    </recommendedName>
    <alternativeName>
        <fullName evidence="5">Dephosphocoenzyme A kinase</fullName>
    </alternativeName>
</protein>
<dbReference type="PANTHER" id="PTHR10695:SF46">
    <property type="entry name" value="BIFUNCTIONAL COENZYME A SYNTHASE-RELATED"/>
    <property type="match status" value="1"/>
</dbReference>
<dbReference type="Gene3D" id="3.40.50.300">
    <property type="entry name" value="P-loop containing nucleotide triphosphate hydrolases"/>
    <property type="match status" value="1"/>
</dbReference>
<comment type="similarity">
    <text evidence="1 5">Belongs to the CoaE family.</text>
</comment>
<dbReference type="GO" id="GO:0015937">
    <property type="term" value="P:coenzyme A biosynthetic process"/>
    <property type="evidence" value="ECO:0007669"/>
    <property type="project" value="UniProtKB-UniRule"/>
</dbReference>
<keyword evidence="5" id="KW-0963">Cytoplasm</keyword>
<dbReference type="RefSeq" id="WP_012500907.1">
    <property type="nucleotide sequence ID" value="NC_011026.1"/>
</dbReference>
<reference evidence="7 8" key="1">
    <citation type="submission" date="2008-06" db="EMBL/GenBank/DDBJ databases">
        <title>Complete sequence of Chloroherpeton thalassium ATCC 35110.</title>
        <authorList>
            <consortium name="US DOE Joint Genome Institute"/>
            <person name="Lucas S."/>
            <person name="Copeland A."/>
            <person name="Lapidus A."/>
            <person name="Glavina del Rio T."/>
            <person name="Dalin E."/>
            <person name="Tice H."/>
            <person name="Bruce D."/>
            <person name="Goodwin L."/>
            <person name="Pitluck S."/>
            <person name="Schmutz J."/>
            <person name="Larimer F."/>
            <person name="Land M."/>
            <person name="Hauser L."/>
            <person name="Kyrpides N."/>
            <person name="Mikhailova N."/>
            <person name="Liu Z."/>
            <person name="Li T."/>
            <person name="Zhao F."/>
            <person name="Overmann J."/>
            <person name="Bryant D.A."/>
            <person name="Richardson P."/>
        </authorList>
    </citation>
    <scope>NUCLEOTIDE SEQUENCE [LARGE SCALE GENOMIC DNA]</scope>
    <source>
        <strain evidence="8">ATCC 35110 / GB-78</strain>
    </source>
</reference>
<evidence type="ECO:0000256" key="5">
    <source>
        <dbReference type="HAMAP-Rule" id="MF_00376"/>
    </source>
</evidence>
<dbReference type="CDD" id="cd02022">
    <property type="entry name" value="DPCK"/>
    <property type="match status" value="1"/>
</dbReference>
<dbReference type="Proteomes" id="UP000001208">
    <property type="component" value="Chromosome"/>
</dbReference>
<evidence type="ECO:0000313" key="8">
    <source>
        <dbReference type="Proteomes" id="UP000001208"/>
    </source>
</evidence>
<keyword evidence="2 5" id="KW-0547">Nucleotide-binding</keyword>
<evidence type="ECO:0000256" key="3">
    <source>
        <dbReference type="ARBA" id="ARBA00022840"/>
    </source>
</evidence>
<evidence type="ECO:0000256" key="1">
    <source>
        <dbReference type="ARBA" id="ARBA00009018"/>
    </source>
</evidence>
<dbReference type="STRING" id="517418.Ctha_2375"/>
<dbReference type="NCBIfam" id="TIGR00152">
    <property type="entry name" value="dephospho-CoA kinase"/>
    <property type="match status" value="1"/>
</dbReference>
<dbReference type="HOGENOM" id="CLU_057180_3_1_10"/>